<dbReference type="AlphaFoldDB" id="A0A5Q2RQ37"/>
<feature type="transmembrane region" description="Helical" evidence="1">
    <location>
        <begin position="134"/>
        <end position="155"/>
    </location>
</feature>
<evidence type="ECO:0000313" key="3">
    <source>
        <dbReference type="Proteomes" id="UP000334019"/>
    </source>
</evidence>
<keyword evidence="1" id="KW-0472">Membrane</keyword>
<feature type="transmembrane region" description="Helical" evidence="1">
    <location>
        <begin position="36"/>
        <end position="58"/>
    </location>
</feature>
<keyword evidence="3" id="KW-1185">Reference proteome</keyword>
<dbReference type="KEGG" id="atq:GH723_13385"/>
<proteinExistence type="predicted"/>
<dbReference type="EMBL" id="CP045851">
    <property type="protein sequence ID" value="QGG96010.1"/>
    <property type="molecule type" value="Genomic_DNA"/>
</dbReference>
<protein>
    <submittedName>
        <fullName evidence="2">DUF2029 domain-containing protein</fullName>
    </submittedName>
</protein>
<evidence type="ECO:0000313" key="2">
    <source>
        <dbReference type="EMBL" id="QGG96010.1"/>
    </source>
</evidence>
<dbReference type="RefSeq" id="WP_153760116.1">
    <property type="nucleotide sequence ID" value="NZ_CP045851.1"/>
</dbReference>
<dbReference type="Proteomes" id="UP000334019">
    <property type="component" value="Chromosome"/>
</dbReference>
<feature type="transmembrane region" description="Helical" evidence="1">
    <location>
        <begin position="104"/>
        <end position="122"/>
    </location>
</feature>
<evidence type="ECO:0000256" key="1">
    <source>
        <dbReference type="SAM" id="Phobius"/>
    </source>
</evidence>
<gene>
    <name evidence="2" type="ORF">GH723_13385</name>
</gene>
<sequence length="161" mass="17485">MNRDSTFMRTAARIGDLGSPFYDEERQRDVWNEASAVGFQLQLWLGLVAATVAVWWAGGAAVPYALALVGITTLASIVTVTYASRLGVEVDDQPHLSMARVVPYMALLVVFVLGLVRAGAPYERDGGWGSMRYGFAQGAVIGLAGVAIWLAVRLVRERRRA</sequence>
<keyword evidence="1" id="KW-0812">Transmembrane</keyword>
<keyword evidence="1" id="KW-1133">Transmembrane helix</keyword>
<accession>A0A5Q2RQ37</accession>
<organism evidence="2 3">
    <name type="scientific">Actinomarinicola tropica</name>
    <dbReference type="NCBI Taxonomy" id="2789776"/>
    <lineage>
        <taxon>Bacteria</taxon>
        <taxon>Bacillati</taxon>
        <taxon>Actinomycetota</taxon>
        <taxon>Acidimicrobiia</taxon>
        <taxon>Acidimicrobiales</taxon>
        <taxon>Iamiaceae</taxon>
        <taxon>Actinomarinicola</taxon>
    </lineage>
</organism>
<name>A0A5Q2RQ37_9ACTN</name>
<feature type="transmembrane region" description="Helical" evidence="1">
    <location>
        <begin position="64"/>
        <end position="83"/>
    </location>
</feature>
<reference evidence="2 3" key="1">
    <citation type="submission" date="2019-11" db="EMBL/GenBank/DDBJ databases">
        <authorList>
            <person name="He Y."/>
        </authorList>
    </citation>
    <scope>NUCLEOTIDE SEQUENCE [LARGE SCALE GENOMIC DNA]</scope>
    <source>
        <strain evidence="2 3">SCSIO 58843</strain>
    </source>
</reference>